<dbReference type="AlphaFoldDB" id="A0A0E9R4G7"/>
<reference evidence="2" key="1">
    <citation type="submission" date="2014-11" db="EMBL/GenBank/DDBJ databases">
        <authorList>
            <person name="Amaro Gonzalez C."/>
        </authorList>
    </citation>
    <scope>NUCLEOTIDE SEQUENCE</scope>
</reference>
<sequence length="67" mass="7397">MPVWCFYCMSAYPLLTLTFFFFGSRSGPMGPPFTAVLICATALPVSQTCDCFALEGPHDVRLLIWGT</sequence>
<evidence type="ECO:0008006" key="3">
    <source>
        <dbReference type="Google" id="ProtNLM"/>
    </source>
</evidence>
<organism evidence="2">
    <name type="scientific">Anguilla anguilla</name>
    <name type="common">European freshwater eel</name>
    <name type="synonym">Muraena anguilla</name>
    <dbReference type="NCBI Taxonomy" id="7936"/>
    <lineage>
        <taxon>Eukaryota</taxon>
        <taxon>Metazoa</taxon>
        <taxon>Chordata</taxon>
        <taxon>Craniata</taxon>
        <taxon>Vertebrata</taxon>
        <taxon>Euteleostomi</taxon>
        <taxon>Actinopterygii</taxon>
        <taxon>Neopterygii</taxon>
        <taxon>Teleostei</taxon>
        <taxon>Anguilliformes</taxon>
        <taxon>Anguillidae</taxon>
        <taxon>Anguilla</taxon>
    </lineage>
</organism>
<protein>
    <recommendedName>
        <fullName evidence="3">Secreted protein</fullName>
    </recommendedName>
</protein>
<feature type="signal peptide" evidence="1">
    <location>
        <begin position="1"/>
        <end position="26"/>
    </location>
</feature>
<keyword evidence="1" id="KW-0732">Signal</keyword>
<reference evidence="2" key="2">
    <citation type="journal article" date="2015" name="Fish Shellfish Immunol.">
        <title>Early steps in the European eel (Anguilla anguilla)-Vibrio vulnificus interaction in the gills: Role of the RtxA13 toxin.</title>
        <authorList>
            <person name="Callol A."/>
            <person name="Pajuelo D."/>
            <person name="Ebbesson L."/>
            <person name="Teles M."/>
            <person name="MacKenzie S."/>
            <person name="Amaro C."/>
        </authorList>
    </citation>
    <scope>NUCLEOTIDE SEQUENCE</scope>
</reference>
<evidence type="ECO:0000256" key="1">
    <source>
        <dbReference type="SAM" id="SignalP"/>
    </source>
</evidence>
<accession>A0A0E9R4G7</accession>
<proteinExistence type="predicted"/>
<dbReference type="EMBL" id="GBXM01084526">
    <property type="protein sequence ID" value="JAH24051.1"/>
    <property type="molecule type" value="Transcribed_RNA"/>
</dbReference>
<name>A0A0E9R4G7_ANGAN</name>
<feature type="chain" id="PRO_5002431753" description="Secreted protein" evidence="1">
    <location>
        <begin position="27"/>
        <end position="67"/>
    </location>
</feature>
<evidence type="ECO:0000313" key="2">
    <source>
        <dbReference type="EMBL" id="JAH24051.1"/>
    </source>
</evidence>